<protein>
    <submittedName>
        <fullName evidence="1">Uncharacterized protein</fullName>
    </submittedName>
</protein>
<comment type="caution">
    <text evidence="1">The sequence shown here is derived from an EMBL/GenBank/DDBJ whole genome shotgun (WGS) entry which is preliminary data.</text>
</comment>
<accession>A0ABN8MQJ7</accession>
<feature type="non-terminal residue" evidence="1">
    <location>
        <position position="1"/>
    </location>
</feature>
<gene>
    <name evidence="1" type="ORF">PLOB_00016006</name>
</gene>
<evidence type="ECO:0000313" key="2">
    <source>
        <dbReference type="Proteomes" id="UP001159405"/>
    </source>
</evidence>
<reference evidence="1 2" key="1">
    <citation type="submission" date="2022-05" db="EMBL/GenBank/DDBJ databases">
        <authorList>
            <consortium name="Genoscope - CEA"/>
            <person name="William W."/>
        </authorList>
    </citation>
    <scope>NUCLEOTIDE SEQUENCE [LARGE SCALE GENOMIC DNA]</scope>
</reference>
<name>A0ABN8MQJ7_9CNID</name>
<keyword evidence="2" id="KW-1185">Reference proteome</keyword>
<sequence length="283" mass="32257">ILPLHDKARRLLATWVKIIWPKLPKKGSNNVSLQNDGSSFHGWTIGRSLPEIWRKSVVCLDLRVTAIDIRWWIVNTTHEKKTQGASFDECKLRRKMCHSHKTSRCYYLMANPTEVANRGLDIIIQCTNIDPKPNASEEGDKSADRQCHVDINNKNHQCLVEEQHQAGSTIECTGDKDRDAQHCQSNIGNQSLQSETQRPLTSMQKSIIAKVFKDLINSNDRVEMEEVRYGMRHTEQLRVLLMIQGMDVKVAGRIRHLQTQTTVESSAPCTLMTPRQLRPPSAV</sequence>
<evidence type="ECO:0000313" key="1">
    <source>
        <dbReference type="EMBL" id="CAH3033681.1"/>
    </source>
</evidence>
<dbReference type="Proteomes" id="UP001159405">
    <property type="component" value="Unassembled WGS sequence"/>
</dbReference>
<dbReference type="EMBL" id="CALNXK010000002">
    <property type="protein sequence ID" value="CAH3033681.1"/>
    <property type="molecule type" value="Genomic_DNA"/>
</dbReference>
<organism evidence="1 2">
    <name type="scientific">Porites lobata</name>
    <dbReference type="NCBI Taxonomy" id="104759"/>
    <lineage>
        <taxon>Eukaryota</taxon>
        <taxon>Metazoa</taxon>
        <taxon>Cnidaria</taxon>
        <taxon>Anthozoa</taxon>
        <taxon>Hexacorallia</taxon>
        <taxon>Scleractinia</taxon>
        <taxon>Fungiina</taxon>
        <taxon>Poritidae</taxon>
        <taxon>Porites</taxon>
    </lineage>
</organism>
<proteinExistence type="predicted"/>